<comment type="caution">
    <text evidence="3">The sequence shown here is derived from an EMBL/GenBank/DDBJ whole genome shotgun (WGS) entry which is preliminary data.</text>
</comment>
<dbReference type="Pfam" id="PF00326">
    <property type="entry name" value="Peptidase_S9"/>
    <property type="match status" value="1"/>
</dbReference>
<dbReference type="Proteomes" id="UP000230002">
    <property type="component" value="Unassembled WGS sequence"/>
</dbReference>
<dbReference type="PANTHER" id="PTHR43037">
    <property type="entry name" value="UNNAMED PRODUCT-RELATED"/>
    <property type="match status" value="1"/>
</dbReference>
<dbReference type="GO" id="GO:0006508">
    <property type="term" value="P:proteolysis"/>
    <property type="evidence" value="ECO:0007669"/>
    <property type="project" value="InterPro"/>
</dbReference>
<keyword evidence="4" id="KW-1185">Reference proteome</keyword>
<gene>
    <name evidence="3" type="ORF">GSI_13480</name>
</gene>
<reference evidence="3 4" key="1">
    <citation type="journal article" date="2015" name="Sci. Rep.">
        <title>Chromosome-level genome map provides insights into diverse defense mechanisms in the medicinal fungus Ganoderma sinense.</title>
        <authorList>
            <person name="Zhu Y."/>
            <person name="Xu J."/>
            <person name="Sun C."/>
            <person name="Zhou S."/>
            <person name="Xu H."/>
            <person name="Nelson D.R."/>
            <person name="Qian J."/>
            <person name="Song J."/>
            <person name="Luo H."/>
            <person name="Xiang L."/>
            <person name="Li Y."/>
            <person name="Xu Z."/>
            <person name="Ji A."/>
            <person name="Wang L."/>
            <person name="Lu S."/>
            <person name="Hayward A."/>
            <person name="Sun W."/>
            <person name="Li X."/>
            <person name="Schwartz D.C."/>
            <person name="Wang Y."/>
            <person name="Chen S."/>
        </authorList>
    </citation>
    <scope>NUCLEOTIDE SEQUENCE [LARGE SCALE GENOMIC DNA]</scope>
    <source>
        <strain evidence="3 4">ZZ0214-1</strain>
    </source>
</reference>
<name>A0A2G8RQD5_9APHY</name>
<dbReference type="InterPro" id="IPR029058">
    <property type="entry name" value="AB_hydrolase_fold"/>
</dbReference>
<dbReference type="PANTHER" id="PTHR43037:SF4">
    <property type="entry name" value="PEPTIDASE S9 PROLYL OLIGOPEPTIDASE CATALYTIC DOMAIN-CONTAINING PROTEIN"/>
    <property type="match status" value="1"/>
</dbReference>
<dbReference type="OrthoDB" id="449091at2759"/>
<dbReference type="SUPFAM" id="SSF53474">
    <property type="entry name" value="alpha/beta-Hydrolases"/>
    <property type="match status" value="1"/>
</dbReference>
<dbReference type="GO" id="GO:0008236">
    <property type="term" value="F:serine-type peptidase activity"/>
    <property type="evidence" value="ECO:0007669"/>
    <property type="project" value="InterPro"/>
</dbReference>
<dbReference type="STRING" id="1077348.A0A2G8RQD5"/>
<proteinExistence type="predicted"/>
<dbReference type="EMBL" id="AYKW01000067">
    <property type="protein sequence ID" value="PIL23730.1"/>
    <property type="molecule type" value="Genomic_DNA"/>
</dbReference>
<sequence length="934" mass="101394">MLIVTHCFTSCRSVFFGLIGLSVARLTTTLQTQRQVAMNVPMVTESDGWTVYLSREWEVLGPFPIHAREQHFLSPSFPLNLSEPIDLDRTWPSSYVDGGSVGWSKACAGKDGLIEVSYPAVRWASLRATEGWAALQHHSVLRSTLIVHPPSRSHSLSEPQLLVNLFQGSFFTILPSPDAVGEAVIPEWHAGNIYALGKAPPNALKLPHPPSLDSPTTYQIVVSGDYEIRLFGDPRSILGTEVPKLSVTLAVDVQDSASTVIRDESHDVVGDFVGGWAFGNAVGIGLRSLGSWWTVTGATVSTGISENLTVSLLEKQRIGPTQTRVIPVVLIQTSPVYLDELEIILRLESGDAESEVFVTIPLLHHPQWSADSVPAGGIKATFFYGTSMPSAFLVLPPEEPRNVPLPPILALHGAGVDIFHSDRFWIKALPRQQHSWLIAPAGRTEWGLDWHGSSTQDAWSAVEALCDILASREEWNRWSLAPKTKVLVMGHSNGGQGAWYVAARYPDRVVGVVPAAAYIKSQAYVPWVQSRSAHYVDPSLRAILDSSLTPDDNDLFLSNLAATPILAIHGGNDDNVPVWHTRALISTLKTWNPHANVTFREDSEERHWYPDVFKNDEVAAFVSSTLSGQDAGASIRTFTLTVAVPSDSGSLHGWSIYRLGIPGRLGRLTVNINPDGISVETSNIGAFSYRPESLPKDVKNAPFLVDGQRIELDEATWDQPNFSLALVQEKGVWTPHALFDVATTSLTGRISNLLSSTSPITIVVPNRLPSPESSAALRIAHNLNVYHKLDVGIIDADEADRAVRDGSLASGNLVVLSYGKLRGFAASLLSKSATPFGVDGTTLRLRSRSLTAPSTGVLFLHPHPTNPEALALVIYGTDVSGLERALRLFPIRTGVTVPDWIVVGSQADARGTGGVQSAGVWGNDWSWNEAMSAF</sequence>
<evidence type="ECO:0000313" key="3">
    <source>
        <dbReference type="EMBL" id="PIL23730.1"/>
    </source>
</evidence>
<protein>
    <recommendedName>
        <fullName evidence="2">Peptidase S9 prolyl oligopeptidase catalytic domain-containing protein</fullName>
    </recommendedName>
</protein>
<evidence type="ECO:0000259" key="2">
    <source>
        <dbReference type="Pfam" id="PF00326"/>
    </source>
</evidence>
<dbReference type="Gene3D" id="3.40.50.1820">
    <property type="entry name" value="alpha/beta hydrolase"/>
    <property type="match status" value="1"/>
</dbReference>
<feature type="domain" description="Peptidase S9 prolyl oligopeptidase catalytic" evidence="2">
    <location>
        <begin position="440"/>
        <end position="612"/>
    </location>
</feature>
<dbReference type="InterPro" id="IPR050955">
    <property type="entry name" value="Plant_Biomass_Hydrol_Est"/>
</dbReference>
<evidence type="ECO:0000313" key="4">
    <source>
        <dbReference type="Proteomes" id="UP000230002"/>
    </source>
</evidence>
<keyword evidence="1" id="KW-0732">Signal</keyword>
<dbReference type="AlphaFoldDB" id="A0A2G8RQD5"/>
<accession>A0A2G8RQD5</accession>
<dbReference type="InterPro" id="IPR001375">
    <property type="entry name" value="Peptidase_S9_cat"/>
</dbReference>
<evidence type="ECO:0000256" key="1">
    <source>
        <dbReference type="ARBA" id="ARBA00022729"/>
    </source>
</evidence>
<organism evidence="3 4">
    <name type="scientific">Ganoderma sinense ZZ0214-1</name>
    <dbReference type="NCBI Taxonomy" id="1077348"/>
    <lineage>
        <taxon>Eukaryota</taxon>
        <taxon>Fungi</taxon>
        <taxon>Dikarya</taxon>
        <taxon>Basidiomycota</taxon>
        <taxon>Agaricomycotina</taxon>
        <taxon>Agaricomycetes</taxon>
        <taxon>Polyporales</taxon>
        <taxon>Polyporaceae</taxon>
        <taxon>Ganoderma</taxon>
    </lineage>
</organism>